<reference evidence="1 2" key="1">
    <citation type="journal article" date="2014" name="Agronomy (Basel)">
        <title>A Draft Genome Sequence for Ensete ventricosum, the Drought-Tolerant Tree Against Hunger.</title>
        <authorList>
            <person name="Harrison J."/>
            <person name="Moore K.A."/>
            <person name="Paszkiewicz K."/>
            <person name="Jones T."/>
            <person name="Grant M."/>
            <person name="Ambacheew D."/>
            <person name="Muzemil S."/>
            <person name="Studholme D.J."/>
        </authorList>
    </citation>
    <scope>NUCLEOTIDE SEQUENCE [LARGE SCALE GENOMIC DNA]</scope>
</reference>
<comment type="caution">
    <text evidence="1">The sequence shown here is derived from an EMBL/GenBank/DDBJ whole genome shotgun (WGS) entry which is preliminary data.</text>
</comment>
<accession>A0A426XH86</accession>
<dbReference type="PANTHER" id="PTHR36342:SF1">
    <property type="entry name" value="PTB DOMAIN ENGULFMENT ADAPTER"/>
    <property type="match status" value="1"/>
</dbReference>
<evidence type="ECO:0000313" key="1">
    <source>
        <dbReference type="EMBL" id="RRT38824.1"/>
    </source>
</evidence>
<dbReference type="Proteomes" id="UP000287651">
    <property type="component" value="Unassembled WGS sequence"/>
</dbReference>
<dbReference type="AlphaFoldDB" id="A0A426XH86"/>
<name>A0A426XH86_ENSVE</name>
<sequence length="83" mass="8925">MASGSLFASARLPTASLPSPKEQGRRRAAVYVAAVPLTAAKGPAQMLMSAAYSMGVWDLQHFMVVVRPDASQSQVRVTDYCMH</sequence>
<protein>
    <submittedName>
        <fullName evidence="1">Uncharacterized protein</fullName>
    </submittedName>
</protein>
<dbReference type="EMBL" id="AMZH03020825">
    <property type="protein sequence ID" value="RRT38824.1"/>
    <property type="molecule type" value="Genomic_DNA"/>
</dbReference>
<proteinExistence type="predicted"/>
<gene>
    <name evidence="1" type="ORF">B296_00048807</name>
</gene>
<evidence type="ECO:0000313" key="2">
    <source>
        <dbReference type="Proteomes" id="UP000287651"/>
    </source>
</evidence>
<organism evidence="1 2">
    <name type="scientific">Ensete ventricosum</name>
    <name type="common">Abyssinian banana</name>
    <name type="synonym">Musa ensete</name>
    <dbReference type="NCBI Taxonomy" id="4639"/>
    <lineage>
        <taxon>Eukaryota</taxon>
        <taxon>Viridiplantae</taxon>
        <taxon>Streptophyta</taxon>
        <taxon>Embryophyta</taxon>
        <taxon>Tracheophyta</taxon>
        <taxon>Spermatophyta</taxon>
        <taxon>Magnoliopsida</taxon>
        <taxon>Liliopsida</taxon>
        <taxon>Zingiberales</taxon>
        <taxon>Musaceae</taxon>
        <taxon>Ensete</taxon>
    </lineage>
</organism>
<dbReference type="PANTHER" id="PTHR36342">
    <property type="entry name" value="PTB DOMAIN ENGULFMENT ADAPTER"/>
    <property type="match status" value="1"/>
</dbReference>